<evidence type="ECO:0000256" key="1">
    <source>
        <dbReference type="SAM" id="SignalP"/>
    </source>
</evidence>
<keyword evidence="1" id="KW-0732">Signal</keyword>
<feature type="domain" description="YtkA-like" evidence="2">
    <location>
        <begin position="66"/>
        <end position="113"/>
    </location>
</feature>
<feature type="signal peptide" evidence="1">
    <location>
        <begin position="1"/>
        <end position="18"/>
    </location>
</feature>
<name>A0A1I6GCQ4_9RHOB</name>
<proteinExistence type="predicted"/>
<dbReference type="OrthoDB" id="330101at2"/>
<keyword evidence="4" id="KW-1185">Reference proteome</keyword>
<dbReference type="InterPro" id="IPR032693">
    <property type="entry name" value="YtkA-like_dom"/>
</dbReference>
<reference evidence="4" key="1">
    <citation type="submission" date="2016-10" db="EMBL/GenBank/DDBJ databases">
        <authorList>
            <person name="Varghese N."/>
            <person name="Submissions S."/>
        </authorList>
    </citation>
    <scope>NUCLEOTIDE SEQUENCE [LARGE SCALE GENOMIC DNA]</scope>
    <source>
        <strain evidence="4">DSM 26921</strain>
    </source>
</reference>
<dbReference type="Proteomes" id="UP000199658">
    <property type="component" value="Unassembled WGS sequence"/>
</dbReference>
<evidence type="ECO:0000313" key="3">
    <source>
        <dbReference type="EMBL" id="SFR39983.1"/>
    </source>
</evidence>
<gene>
    <name evidence="3" type="ORF">SAMN04488002_1252</name>
</gene>
<dbReference type="STRING" id="670154.SAMN04488002_1252"/>
<accession>A0A1I6GCQ4</accession>
<dbReference type="Pfam" id="PF13115">
    <property type="entry name" value="YtkA"/>
    <property type="match status" value="1"/>
</dbReference>
<evidence type="ECO:0000313" key="4">
    <source>
        <dbReference type="Proteomes" id="UP000199658"/>
    </source>
</evidence>
<sequence length="130" mass="14101">MKLFAAIAAVLFSAPALACAPVEGDRELVAEVPEPLRAFARLSPMTVSQTFVMQLAFCGEEAEAVKRVSIDAIMPAHQHGMNYTPVVNPSTDGQFSVSGMVFHMPGSWQVQVTVFGEGEPRFFTLDVEIK</sequence>
<feature type="chain" id="PRO_5011716951" evidence="1">
    <location>
        <begin position="19"/>
        <end position="130"/>
    </location>
</feature>
<protein>
    <submittedName>
        <fullName evidence="3">YtkA-like</fullName>
    </submittedName>
</protein>
<evidence type="ECO:0000259" key="2">
    <source>
        <dbReference type="Pfam" id="PF13115"/>
    </source>
</evidence>
<dbReference type="EMBL" id="FOYO01000001">
    <property type="protein sequence ID" value="SFR39983.1"/>
    <property type="molecule type" value="Genomic_DNA"/>
</dbReference>
<dbReference type="AlphaFoldDB" id="A0A1I6GCQ4"/>
<organism evidence="3 4">
    <name type="scientific">Litoreibacter janthinus</name>
    <dbReference type="NCBI Taxonomy" id="670154"/>
    <lineage>
        <taxon>Bacteria</taxon>
        <taxon>Pseudomonadati</taxon>
        <taxon>Pseudomonadota</taxon>
        <taxon>Alphaproteobacteria</taxon>
        <taxon>Rhodobacterales</taxon>
        <taxon>Roseobacteraceae</taxon>
        <taxon>Litoreibacter</taxon>
    </lineage>
</organism>